<evidence type="ECO:0000256" key="6">
    <source>
        <dbReference type="ARBA" id="ARBA00022741"/>
    </source>
</evidence>
<dbReference type="InterPro" id="IPR024788">
    <property type="entry name" value="Malectin-like_Carb-bd_dom"/>
</dbReference>
<dbReference type="FunFam" id="1.10.510.10:FF:000252">
    <property type="entry name" value="Receptor-like protein kinase FERONIA"/>
    <property type="match status" value="1"/>
</dbReference>
<dbReference type="SMART" id="SM00220">
    <property type="entry name" value="S_TKc"/>
    <property type="match status" value="1"/>
</dbReference>
<dbReference type="CDD" id="cd14066">
    <property type="entry name" value="STKc_IRAK"/>
    <property type="match status" value="1"/>
</dbReference>
<feature type="transmembrane region" description="Helical" evidence="13">
    <location>
        <begin position="451"/>
        <end position="475"/>
    </location>
</feature>
<evidence type="ECO:0000256" key="2">
    <source>
        <dbReference type="ARBA" id="ARBA00022527"/>
    </source>
</evidence>
<dbReference type="GeneID" id="113867175"/>
<proteinExistence type="predicted"/>
<dbReference type="PROSITE" id="PS50011">
    <property type="entry name" value="PROTEIN_KINASE_DOM"/>
    <property type="match status" value="1"/>
</dbReference>
<dbReference type="GO" id="GO:0016020">
    <property type="term" value="C:membrane"/>
    <property type="evidence" value="ECO:0007669"/>
    <property type="project" value="UniProtKB-SubCell"/>
</dbReference>
<evidence type="ECO:0000256" key="10">
    <source>
        <dbReference type="ARBA" id="ARBA00023136"/>
    </source>
</evidence>
<dbReference type="PANTHER" id="PTHR34590:SF15">
    <property type="entry name" value="PROTEIN KINASE DOMAIN-CONTAINING PROTEIN"/>
    <property type="match status" value="1"/>
</dbReference>
<dbReference type="GO" id="GO:0004674">
    <property type="term" value="F:protein serine/threonine kinase activity"/>
    <property type="evidence" value="ECO:0007669"/>
    <property type="project" value="UniProtKB-KW"/>
</dbReference>
<evidence type="ECO:0000256" key="1">
    <source>
        <dbReference type="ARBA" id="ARBA00004479"/>
    </source>
</evidence>
<dbReference type="FunFam" id="3.30.200.20:FF:000039">
    <property type="entry name" value="receptor-like protein kinase FERONIA"/>
    <property type="match status" value="1"/>
</dbReference>
<dbReference type="Pfam" id="PF07714">
    <property type="entry name" value="PK_Tyr_Ser-Thr"/>
    <property type="match status" value="1"/>
</dbReference>
<keyword evidence="9 13" id="KW-1133">Transmembrane helix</keyword>
<evidence type="ECO:0000313" key="16">
    <source>
        <dbReference type="Proteomes" id="UP000694853"/>
    </source>
</evidence>
<sequence>MIVLGTIHFLSLSLFLFYPFTLLEAYAPIENFSIDCGSNANSFDGDRRWIKDTNSKLLSLHHNQTITAQAPSITNQAPYSTARLSYSLFTYSFNVTSGPKFLRLFFYPDSYPGFHRSNALFTVKAGGFTLLKDFNSSLFVDVDTDTSPTNTIFKEYIIHVGDDDDDDQSLNLTFTPSSKSYAFINGIEIVSMPSYLYYSDPNDIFNHIIKFVGHLDSLFTIENNTALETQYRLNFGGRYLPPRQDSGILRSWESDDTHYLSSSSAEPIDLSGRDIRVNPDYIAPKEMYETARSMGNNATHNKISNLTWEFPVDSGFYYLVRLHFCEIFYRQINERGDRAFYIYIAEQMAETRADVQMWSNENNNLTVYRDYVVFIPKNNENHKKSNLSLQMHPRPADSTLYSDVLLNGLEVFKISNPNGSNLAGPNPDTVLFTSPTTLYVPNPNKSFLNPLIGKLVVVVGGLSGVVFLSMVAFFYRKWGQHTESKSTSSLPSELCRRFSLAEMREATNNFDDALITGVGGFGNVYKGYIDHRGPSIPVAIKRLRPGSRQGAHEFLTEIQMLSQLRHLHLVSLVGYCSESHEMILAYDFMPRGTLRDHLYHNDNAPLSWKQRLRICMGAARGLHYLHRGATDSIIHRDVKTTNILLDAKWVAKVSDFGLCRVGPSGVSKTHVSTVAKGSLGYLDPEYYKRSRLTVKSDVYSFGVVLFEVLCARPPLMNCVEKRQMSLAEWARECYENGTVDQIVDPVIKGEIAPECLKKYCEAAVSCLLDDGAQRPSMNDVVWMLEFALQLQEDGEVDAETFSEEQISVSSESSAQSMPMLTKN</sequence>
<dbReference type="Proteomes" id="UP000694853">
    <property type="component" value="Unplaced"/>
</dbReference>
<dbReference type="InterPro" id="IPR000719">
    <property type="entry name" value="Prot_kinase_dom"/>
</dbReference>
<feature type="chain" id="PRO_5034085162" evidence="14">
    <location>
        <begin position="26"/>
        <end position="823"/>
    </location>
</feature>
<organism evidence="16 17">
    <name type="scientific">Abrus precatorius</name>
    <name type="common">Indian licorice</name>
    <name type="synonym">Glycine abrus</name>
    <dbReference type="NCBI Taxonomy" id="3816"/>
    <lineage>
        <taxon>Eukaryota</taxon>
        <taxon>Viridiplantae</taxon>
        <taxon>Streptophyta</taxon>
        <taxon>Embryophyta</taxon>
        <taxon>Tracheophyta</taxon>
        <taxon>Spermatophyta</taxon>
        <taxon>Magnoliopsida</taxon>
        <taxon>eudicotyledons</taxon>
        <taxon>Gunneridae</taxon>
        <taxon>Pentapetalae</taxon>
        <taxon>rosids</taxon>
        <taxon>fabids</taxon>
        <taxon>Fabales</taxon>
        <taxon>Fabaceae</taxon>
        <taxon>Papilionoideae</taxon>
        <taxon>50 kb inversion clade</taxon>
        <taxon>NPAAA clade</taxon>
        <taxon>indigoferoid/millettioid clade</taxon>
        <taxon>Abreae</taxon>
        <taxon>Abrus</taxon>
    </lineage>
</organism>
<dbReference type="FunFam" id="2.60.120.430:FF:000007">
    <property type="entry name" value="FERONIA receptor-like kinase"/>
    <property type="match status" value="1"/>
</dbReference>
<keyword evidence="3" id="KW-0808">Transferase</keyword>
<keyword evidence="11" id="KW-0325">Glycoprotein</keyword>
<dbReference type="SUPFAM" id="SSF56112">
    <property type="entry name" value="Protein kinase-like (PK-like)"/>
    <property type="match status" value="1"/>
</dbReference>
<dbReference type="InterPro" id="IPR045272">
    <property type="entry name" value="ANXUR1/2-like"/>
</dbReference>
<keyword evidence="2" id="KW-0723">Serine/threonine-protein kinase</keyword>
<accession>A0A8B8LNW8</accession>
<feature type="compositionally biased region" description="Low complexity" evidence="12">
    <location>
        <begin position="804"/>
        <end position="816"/>
    </location>
</feature>
<evidence type="ECO:0000256" key="9">
    <source>
        <dbReference type="ARBA" id="ARBA00022989"/>
    </source>
</evidence>
<dbReference type="InterPro" id="IPR011009">
    <property type="entry name" value="Kinase-like_dom_sf"/>
</dbReference>
<evidence type="ECO:0000256" key="4">
    <source>
        <dbReference type="ARBA" id="ARBA00022692"/>
    </source>
</evidence>
<evidence type="ECO:0000256" key="14">
    <source>
        <dbReference type="SAM" id="SignalP"/>
    </source>
</evidence>
<dbReference type="AlphaFoldDB" id="A0A8B8LNW8"/>
<dbReference type="Pfam" id="PF12819">
    <property type="entry name" value="Malectin_like"/>
    <property type="match status" value="1"/>
</dbReference>
<reference evidence="17" key="2">
    <citation type="submission" date="2025-08" db="UniProtKB">
        <authorList>
            <consortium name="RefSeq"/>
        </authorList>
    </citation>
    <scope>IDENTIFICATION</scope>
    <source>
        <tissue evidence="17">Young leaves</tissue>
    </source>
</reference>
<dbReference type="Gene3D" id="2.60.120.430">
    <property type="entry name" value="Galactose-binding lectin"/>
    <property type="match status" value="2"/>
</dbReference>
<dbReference type="FunFam" id="2.60.120.430:FF:000003">
    <property type="entry name" value="FERONIA receptor-like kinase"/>
    <property type="match status" value="1"/>
</dbReference>
<evidence type="ECO:0000256" key="8">
    <source>
        <dbReference type="ARBA" id="ARBA00022840"/>
    </source>
</evidence>
<dbReference type="PROSITE" id="PS00108">
    <property type="entry name" value="PROTEIN_KINASE_ST"/>
    <property type="match status" value="1"/>
</dbReference>
<dbReference type="InterPro" id="IPR008271">
    <property type="entry name" value="Ser/Thr_kinase_AS"/>
</dbReference>
<gene>
    <name evidence="17" type="primary">LOC113867175</name>
</gene>
<evidence type="ECO:0000256" key="12">
    <source>
        <dbReference type="SAM" id="MobiDB-lite"/>
    </source>
</evidence>
<evidence type="ECO:0000256" key="13">
    <source>
        <dbReference type="SAM" id="Phobius"/>
    </source>
</evidence>
<evidence type="ECO:0000256" key="7">
    <source>
        <dbReference type="ARBA" id="ARBA00022777"/>
    </source>
</evidence>
<keyword evidence="16" id="KW-1185">Reference proteome</keyword>
<feature type="signal peptide" evidence="14">
    <location>
        <begin position="1"/>
        <end position="25"/>
    </location>
</feature>
<dbReference type="GO" id="GO:0005524">
    <property type="term" value="F:ATP binding"/>
    <property type="evidence" value="ECO:0007669"/>
    <property type="project" value="UniProtKB-KW"/>
</dbReference>
<comment type="subcellular location">
    <subcellularLocation>
        <location evidence="1">Membrane</location>
        <topology evidence="1">Single-pass type I membrane protein</topology>
    </subcellularLocation>
</comment>
<keyword evidence="7" id="KW-0418">Kinase</keyword>
<keyword evidence="5 14" id="KW-0732">Signal</keyword>
<dbReference type="PANTHER" id="PTHR34590">
    <property type="entry name" value="OS03G0124300 PROTEIN-RELATED"/>
    <property type="match status" value="1"/>
</dbReference>
<feature type="domain" description="Protein kinase" evidence="15">
    <location>
        <begin position="510"/>
        <end position="787"/>
    </location>
</feature>
<dbReference type="Gene3D" id="1.10.510.10">
    <property type="entry name" value="Transferase(Phosphotransferase) domain 1"/>
    <property type="match status" value="1"/>
</dbReference>
<dbReference type="OrthoDB" id="1720310at2759"/>
<feature type="region of interest" description="Disordered" evidence="12">
    <location>
        <begin position="804"/>
        <end position="823"/>
    </location>
</feature>
<dbReference type="KEGG" id="aprc:113867175"/>
<keyword evidence="10 13" id="KW-0472">Membrane</keyword>
<dbReference type="RefSeq" id="XP_027358081.1">
    <property type="nucleotide sequence ID" value="XM_027502280.1"/>
</dbReference>
<keyword evidence="4 13" id="KW-0812">Transmembrane</keyword>
<dbReference type="Gene3D" id="3.30.200.20">
    <property type="entry name" value="Phosphorylase Kinase, domain 1"/>
    <property type="match status" value="1"/>
</dbReference>
<dbReference type="GO" id="GO:0004714">
    <property type="term" value="F:transmembrane receptor protein tyrosine kinase activity"/>
    <property type="evidence" value="ECO:0007669"/>
    <property type="project" value="InterPro"/>
</dbReference>
<evidence type="ECO:0000259" key="15">
    <source>
        <dbReference type="PROSITE" id="PS50011"/>
    </source>
</evidence>
<evidence type="ECO:0000313" key="17">
    <source>
        <dbReference type="RefSeq" id="XP_027358081.1"/>
    </source>
</evidence>
<evidence type="ECO:0000256" key="11">
    <source>
        <dbReference type="ARBA" id="ARBA00023180"/>
    </source>
</evidence>
<evidence type="ECO:0000256" key="5">
    <source>
        <dbReference type="ARBA" id="ARBA00022729"/>
    </source>
</evidence>
<keyword evidence="8" id="KW-0067">ATP-binding</keyword>
<dbReference type="InterPro" id="IPR001245">
    <property type="entry name" value="Ser-Thr/Tyr_kinase_cat_dom"/>
</dbReference>
<protein>
    <submittedName>
        <fullName evidence="17">Receptor-like protein kinase FERONIA</fullName>
    </submittedName>
</protein>
<reference evidence="16" key="1">
    <citation type="journal article" date="2019" name="Toxins">
        <title>Detection of Abrin-Like and Prepropulchellin-Like Toxin Genes and Transcripts Using Whole Genome Sequencing and Full-Length Transcript Sequencing of Abrus precatorius.</title>
        <authorList>
            <person name="Hovde B.T."/>
            <person name="Daligault H.E."/>
            <person name="Hanschen E.R."/>
            <person name="Kunde Y.A."/>
            <person name="Johnson M.B."/>
            <person name="Starkenburg S.R."/>
            <person name="Johnson S.L."/>
        </authorList>
    </citation>
    <scope>NUCLEOTIDE SEQUENCE [LARGE SCALE GENOMIC DNA]</scope>
</reference>
<keyword evidence="6" id="KW-0547">Nucleotide-binding</keyword>
<evidence type="ECO:0000256" key="3">
    <source>
        <dbReference type="ARBA" id="ARBA00022679"/>
    </source>
</evidence>
<name>A0A8B8LNW8_ABRPR</name>
<dbReference type="GO" id="GO:0010038">
    <property type="term" value="P:response to metal ion"/>
    <property type="evidence" value="ECO:0007669"/>
    <property type="project" value="UniProtKB-ARBA"/>
</dbReference>